<evidence type="ECO:0000256" key="4">
    <source>
        <dbReference type="ARBA" id="ARBA00022833"/>
    </source>
</evidence>
<sequence length="115" mass="12206">MHEVSLAGGILAAVEAAARKDPFVRVSRLRLEAGKLAGVEVEALRFALEALAPGSLLDGARIDIEQPEGQAWCLDCSASVALVERGAPCPQCGGFWLQPTSGTELRILDLQVEDH</sequence>
<keyword evidence="3 5" id="KW-0479">Metal-binding</keyword>
<dbReference type="OrthoDB" id="288014at2"/>
<comment type="similarity">
    <text evidence="1 5">Belongs to the HypA/HybF family.</text>
</comment>
<organism evidence="6 7">
    <name type="scientific">Pseudomonas panipatensis</name>
    <dbReference type="NCBI Taxonomy" id="428992"/>
    <lineage>
        <taxon>Bacteria</taxon>
        <taxon>Pseudomonadati</taxon>
        <taxon>Pseudomonadota</taxon>
        <taxon>Gammaproteobacteria</taxon>
        <taxon>Pseudomonadales</taxon>
        <taxon>Pseudomonadaceae</taxon>
        <taxon>Pseudomonas</taxon>
    </lineage>
</organism>
<dbReference type="InterPro" id="IPR020538">
    <property type="entry name" value="Hydgase_Ni_incorp_HypA/HybF_CS"/>
</dbReference>
<dbReference type="GO" id="GO:0016151">
    <property type="term" value="F:nickel cation binding"/>
    <property type="evidence" value="ECO:0007669"/>
    <property type="project" value="UniProtKB-UniRule"/>
</dbReference>
<evidence type="ECO:0000256" key="1">
    <source>
        <dbReference type="ARBA" id="ARBA00010748"/>
    </source>
</evidence>
<evidence type="ECO:0000256" key="2">
    <source>
        <dbReference type="ARBA" id="ARBA00022596"/>
    </source>
</evidence>
<accession>A0A1G8LJR0</accession>
<evidence type="ECO:0000256" key="3">
    <source>
        <dbReference type="ARBA" id="ARBA00022723"/>
    </source>
</evidence>
<dbReference type="HAMAP" id="MF_00213">
    <property type="entry name" value="HypA_HybF"/>
    <property type="match status" value="1"/>
</dbReference>
<dbReference type="AlphaFoldDB" id="A0A1G8LJR0"/>
<dbReference type="PANTHER" id="PTHR34535:SF3">
    <property type="entry name" value="HYDROGENASE MATURATION FACTOR HYPA"/>
    <property type="match status" value="1"/>
</dbReference>
<dbReference type="InterPro" id="IPR000688">
    <property type="entry name" value="HypA/HybF"/>
</dbReference>
<keyword evidence="2 5" id="KW-0533">Nickel</keyword>
<proteinExistence type="inferred from homology"/>
<evidence type="ECO:0000256" key="5">
    <source>
        <dbReference type="HAMAP-Rule" id="MF_00213"/>
    </source>
</evidence>
<dbReference type="RefSeq" id="WP_090267027.1">
    <property type="nucleotide sequence ID" value="NZ_FNDS01000011.1"/>
</dbReference>
<dbReference type="PANTHER" id="PTHR34535">
    <property type="entry name" value="HYDROGENASE MATURATION FACTOR HYPA"/>
    <property type="match status" value="1"/>
</dbReference>
<dbReference type="STRING" id="428992.SAMN05216272_111193"/>
<protein>
    <recommendedName>
        <fullName evidence="5">Hydrogenase maturation factor HypA</fullName>
    </recommendedName>
</protein>
<keyword evidence="4 5" id="KW-0862">Zinc</keyword>
<dbReference type="PIRSF" id="PIRSF004761">
    <property type="entry name" value="Hydrgn_mat_HypA"/>
    <property type="match status" value="1"/>
</dbReference>
<comment type="function">
    <text evidence="5">Involved in the maturation of [NiFe] hydrogenases. Required for nickel insertion into the metal center of the hydrogenase.</text>
</comment>
<dbReference type="GO" id="GO:0051604">
    <property type="term" value="P:protein maturation"/>
    <property type="evidence" value="ECO:0007669"/>
    <property type="project" value="InterPro"/>
</dbReference>
<feature type="binding site" evidence="5">
    <location>
        <position position="76"/>
    </location>
    <ligand>
        <name>Zn(2+)</name>
        <dbReference type="ChEBI" id="CHEBI:29105"/>
    </ligand>
</feature>
<evidence type="ECO:0000313" key="6">
    <source>
        <dbReference type="EMBL" id="SDI55932.1"/>
    </source>
</evidence>
<dbReference type="PROSITE" id="PS01249">
    <property type="entry name" value="HYPA"/>
    <property type="match status" value="1"/>
</dbReference>
<evidence type="ECO:0000313" key="7">
    <source>
        <dbReference type="Proteomes" id="UP000199636"/>
    </source>
</evidence>
<dbReference type="Proteomes" id="UP000199636">
    <property type="component" value="Unassembled WGS sequence"/>
</dbReference>
<dbReference type="GO" id="GO:0008270">
    <property type="term" value="F:zinc ion binding"/>
    <property type="evidence" value="ECO:0007669"/>
    <property type="project" value="UniProtKB-UniRule"/>
</dbReference>
<feature type="binding site" evidence="5">
    <location>
        <position position="92"/>
    </location>
    <ligand>
        <name>Zn(2+)</name>
        <dbReference type="ChEBI" id="CHEBI:29105"/>
    </ligand>
</feature>
<feature type="binding site" evidence="5">
    <location>
        <position position="89"/>
    </location>
    <ligand>
        <name>Zn(2+)</name>
        <dbReference type="ChEBI" id="CHEBI:29105"/>
    </ligand>
</feature>
<gene>
    <name evidence="5" type="primary">hypA</name>
    <name evidence="6" type="ORF">SAMN05216272_111193</name>
</gene>
<name>A0A1G8LJR0_9PSED</name>
<dbReference type="Pfam" id="PF01155">
    <property type="entry name" value="HypA"/>
    <property type="match status" value="1"/>
</dbReference>
<keyword evidence="7" id="KW-1185">Reference proteome</keyword>
<feature type="binding site" evidence="5">
    <location>
        <position position="73"/>
    </location>
    <ligand>
        <name>Zn(2+)</name>
        <dbReference type="ChEBI" id="CHEBI:29105"/>
    </ligand>
</feature>
<feature type="binding site" evidence="5">
    <location>
        <position position="2"/>
    </location>
    <ligand>
        <name>Ni(2+)</name>
        <dbReference type="ChEBI" id="CHEBI:49786"/>
    </ligand>
</feature>
<reference evidence="7" key="1">
    <citation type="submission" date="2016-10" db="EMBL/GenBank/DDBJ databases">
        <authorList>
            <person name="Varghese N."/>
            <person name="Submissions S."/>
        </authorList>
    </citation>
    <scope>NUCLEOTIDE SEQUENCE [LARGE SCALE GENOMIC DNA]</scope>
    <source>
        <strain evidence="7">CCM 7469</strain>
    </source>
</reference>
<dbReference type="EMBL" id="FNDS01000011">
    <property type="protein sequence ID" value="SDI55932.1"/>
    <property type="molecule type" value="Genomic_DNA"/>
</dbReference>
<dbReference type="Gene3D" id="3.30.2320.80">
    <property type="match status" value="1"/>
</dbReference>